<evidence type="ECO:0000259" key="2">
    <source>
        <dbReference type="PROSITE" id="PS50943"/>
    </source>
</evidence>
<dbReference type="InterPro" id="IPR001387">
    <property type="entry name" value="Cro/C1-type_HTH"/>
</dbReference>
<dbReference type="RefSeq" id="WP_016111784.1">
    <property type="nucleotide sequence ID" value="NZ_KB976192.1"/>
</dbReference>
<dbReference type="InterPro" id="IPR010982">
    <property type="entry name" value="Lambda_DNA-bd_dom_sf"/>
</dbReference>
<reference evidence="3 4" key="1">
    <citation type="submission" date="2012-12" db="EMBL/GenBank/DDBJ databases">
        <title>The Genome Sequence of Bacillus cereus VD133.</title>
        <authorList>
            <consortium name="The Broad Institute Genome Sequencing Platform"/>
            <consortium name="The Broad Institute Genome Sequencing Center for Infectious Disease"/>
            <person name="Feldgarden M."/>
            <person name="Van der Auwera G.A."/>
            <person name="Mahillon J."/>
            <person name="Duprez V."/>
            <person name="Timmery S."/>
            <person name="Mattelet C."/>
            <person name="Dierick K."/>
            <person name="Sun M."/>
            <person name="Yu Z."/>
            <person name="Zhu L."/>
            <person name="Hu X."/>
            <person name="Shank E.B."/>
            <person name="Swiecicka I."/>
            <person name="Hansen B.M."/>
            <person name="Andrup L."/>
            <person name="Walker B."/>
            <person name="Young S.K."/>
            <person name="Zeng Q."/>
            <person name="Gargeya S."/>
            <person name="Fitzgerald M."/>
            <person name="Haas B."/>
            <person name="Abouelleil A."/>
            <person name="Alvarado L."/>
            <person name="Arachchi H.M."/>
            <person name="Berlin A.M."/>
            <person name="Chapman S.B."/>
            <person name="Dewar J."/>
            <person name="Goldberg J."/>
            <person name="Griggs A."/>
            <person name="Gujja S."/>
            <person name="Hansen M."/>
            <person name="Howarth C."/>
            <person name="Imamovic A."/>
            <person name="Larimer J."/>
            <person name="McCowan C."/>
            <person name="Murphy C."/>
            <person name="Neiman D."/>
            <person name="Pearson M."/>
            <person name="Priest M."/>
            <person name="Roberts A."/>
            <person name="Saif S."/>
            <person name="Shea T."/>
            <person name="Sisk P."/>
            <person name="Sykes S."/>
            <person name="Wortman J."/>
            <person name="Nusbaum C."/>
            <person name="Birren B."/>
        </authorList>
    </citation>
    <scope>NUCLEOTIDE SEQUENCE [LARGE SCALE GENOMIC DNA]</scope>
    <source>
        <strain evidence="3 4">VD133</strain>
    </source>
</reference>
<dbReference type="AlphaFoldDB" id="A0A9W5PLI6"/>
<evidence type="ECO:0000313" key="4">
    <source>
        <dbReference type="Proteomes" id="UP000014018"/>
    </source>
</evidence>
<dbReference type="GO" id="GO:0003677">
    <property type="term" value="F:DNA binding"/>
    <property type="evidence" value="ECO:0007669"/>
    <property type="project" value="UniProtKB-KW"/>
</dbReference>
<keyword evidence="1" id="KW-0238">DNA-binding</keyword>
<evidence type="ECO:0000313" key="3">
    <source>
        <dbReference type="EMBL" id="EOO28653.1"/>
    </source>
</evidence>
<dbReference type="SUPFAM" id="SSF47413">
    <property type="entry name" value="lambda repressor-like DNA-binding domains"/>
    <property type="match status" value="1"/>
</dbReference>
<dbReference type="CDD" id="cd00093">
    <property type="entry name" value="HTH_XRE"/>
    <property type="match status" value="1"/>
</dbReference>
<dbReference type="Gene3D" id="1.10.260.40">
    <property type="entry name" value="lambda repressor-like DNA-binding domains"/>
    <property type="match status" value="1"/>
</dbReference>
<dbReference type="EMBL" id="AHFB01000096">
    <property type="protein sequence ID" value="EOO28653.1"/>
    <property type="molecule type" value="Genomic_DNA"/>
</dbReference>
<feature type="domain" description="HTH cro/C1-type" evidence="2">
    <location>
        <begin position="10"/>
        <end position="64"/>
    </location>
</feature>
<dbReference type="Proteomes" id="UP000014018">
    <property type="component" value="Unassembled WGS sequence"/>
</dbReference>
<dbReference type="SMART" id="SM00530">
    <property type="entry name" value="HTH_XRE"/>
    <property type="match status" value="1"/>
</dbReference>
<dbReference type="PANTHER" id="PTHR46558">
    <property type="entry name" value="TRACRIPTIONAL REGULATORY PROTEIN-RELATED-RELATED"/>
    <property type="match status" value="1"/>
</dbReference>
<gene>
    <name evidence="3" type="ORF">IIU_05771</name>
</gene>
<accession>A0A9W5PLI6</accession>
<protein>
    <recommendedName>
        <fullName evidence="2">HTH cro/C1-type domain-containing protein</fullName>
    </recommendedName>
</protein>
<sequence>MNKSKIGENIIKLRQKNGWSQKYFSYKLRLTQSAVSQYERGVRVPEDHIKKKIADIFEVTVDSIFFK</sequence>
<dbReference type="PROSITE" id="PS50943">
    <property type="entry name" value="HTH_CROC1"/>
    <property type="match status" value="1"/>
</dbReference>
<proteinExistence type="predicted"/>
<dbReference type="PANTHER" id="PTHR46558:SF4">
    <property type="entry name" value="DNA-BIDING PHAGE PROTEIN"/>
    <property type="match status" value="1"/>
</dbReference>
<comment type="caution">
    <text evidence="3">The sequence shown here is derived from an EMBL/GenBank/DDBJ whole genome shotgun (WGS) entry which is preliminary data.</text>
</comment>
<organism evidence="3 4">
    <name type="scientific">Bacillus cereus VD133</name>
    <dbReference type="NCBI Taxonomy" id="1053233"/>
    <lineage>
        <taxon>Bacteria</taxon>
        <taxon>Bacillati</taxon>
        <taxon>Bacillota</taxon>
        <taxon>Bacilli</taxon>
        <taxon>Bacillales</taxon>
        <taxon>Bacillaceae</taxon>
        <taxon>Bacillus</taxon>
        <taxon>Bacillus cereus group</taxon>
    </lineage>
</organism>
<dbReference type="Pfam" id="PF01381">
    <property type="entry name" value="HTH_3"/>
    <property type="match status" value="1"/>
</dbReference>
<name>A0A9W5PLI6_BACCE</name>
<evidence type="ECO:0000256" key="1">
    <source>
        <dbReference type="ARBA" id="ARBA00023125"/>
    </source>
</evidence>